<feature type="domain" description="N-acetyltransferase" evidence="3">
    <location>
        <begin position="10"/>
        <end position="151"/>
    </location>
</feature>
<dbReference type="GO" id="GO:0031415">
    <property type="term" value="C:NatA complex"/>
    <property type="evidence" value="ECO:0007669"/>
    <property type="project" value="TreeGrafter"/>
</dbReference>
<name>A0AAD5TWN7_9FUNG</name>
<comment type="caution">
    <text evidence="4">The sequence shown here is derived from an EMBL/GenBank/DDBJ whole genome shotgun (WGS) entry which is preliminary data.</text>
</comment>
<gene>
    <name evidence="4" type="ORF">HK099_007686</name>
</gene>
<dbReference type="PANTHER" id="PTHR42919">
    <property type="entry name" value="N-ALPHA-ACETYLTRANSFERASE"/>
    <property type="match status" value="1"/>
</dbReference>
<sequence length="154" mass="17574">MTVEKKNFNLATSELTLNHAKQLQTINKVVLNSHYDLKFSKNACNDLTLLGFFNDITSGAITCKKLDEKSIEIETIAVLKNYQNFGLGSLLVKDLLKNLSTLKFQKAFVKISKLNNITIELFKKFEFAVDTECKENVERDEDFVYLVKDIVAEN</sequence>
<proteinExistence type="predicted"/>
<organism evidence="4 5">
    <name type="scientific">Clydaea vesicula</name>
    <dbReference type="NCBI Taxonomy" id="447962"/>
    <lineage>
        <taxon>Eukaryota</taxon>
        <taxon>Fungi</taxon>
        <taxon>Fungi incertae sedis</taxon>
        <taxon>Chytridiomycota</taxon>
        <taxon>Chytridiomycota incertae sedis</taxon>
        <taxon>Chytridiomycetes</taxon>
        <taxon>Lobulomycetales</taxon>
        <taxon>Lobulomycetaceae</taxon>
        <taxon>Clydaea</taxon>
    </lineage>
</organism>
<keyword evidence="1" id="KW-0808">Transferase</keyword>
<dbReference type="PROSITE" id="PS51186">
    <property type="entry name" value="GNAT"/>
    <property type="match status" value="1"/>
</dbReference>
<reference evidence="4" key="1">
    <citation type="submission" date="2020-05" db="EMBL/GenBank/DDBJ databases">
        <title>Phylogenomic resolution of chytrid fungi.</title>
        <authorList>
            <person name="Stajich J.E."/>
            <person name="Amses K."/>
            <person name="Simmons R."/>
            <person name="Seto K."/>
            <person name="Myers J."/>
            <person name="Bonds A."/>
            <person name="Quandt C.A."/>
            <person name="Barry K."/>
            <person name="Liu P."/>
            <person name="Grigoriev I."/>
            <person name="Longcore J.E."/>
            <person name="James T.Y."/>
        </authorList>
    </citation>
    <scope>NUCLEOTIDE SEQUENCE</scope>
    <source>
        <strain evidence="4">JEL0476</strain>
    </source>
</reference>
<dbReference type="Proteomes" id="UP001211065">
    <property type="component" value="Unassembled WGS sequence"/>
</dbReference>
<dbReference type="CDD" id="cd04301">
    <property type="entry name" value="NAT_SF"/>
    <property type="match status" value="1"/>
</dbReference>
<dbReference type="SUPFAM" id="SSF55729">
    <property type="entry name" value="Acyl-CoA N-acyltransferases (Nat)"/>
    <property type="match status" value="1"/>
</dbReference>
<keyword evidence="2" id="KW-0012">Acyltransferase</keyword>
<dbReference type="Gene3D" id="3.40.630.30">
    <property type="match status" value="1"/>
</dbReference>
<dbReference type="EMBL" id="JADGJW010000769">
    <property type="protein sequence ID" value="KAJ3212643.1"/>
    <property type="molecule type" value="Genomic_DNA"/>
</dbReference>
<accession>A0AAD5TWN7</accession>
<dbReference type="GO" id="GO:0007064">
    <property type="term" value="P:mitotic sister chromatid cohesion"/>
    <property type="evidence" value="ECO:0007669"/>
    <property type="project" value="TreeGrafter"/>
</dbReference>
<evidence type="ECO:0000313" key="4">
    <source>
        <dbReference type="EMBL" id="KAJ3212643.1"/>
    </source>
</evidence>
<evidence type="ECO:0000256" key="2">
    <source>
        <dbReference type="ARBA" id="ARBA00023315"/>
    </source>
</evidence>
<evidence type="ECO:0000256" key="1">
    <source>
        <dbReference type="ARBA" id="ARBA00022679"/>
    </source>
</evidence>
<dbReference type="PANTHER" id="PTHR42919:SF8">
    <property type="entry name" value="N-ALPHA-ACETYLTRANSFERASE 50"/>
    <property type="match status" value="1"/>
</dbReference>
<dbReference type="AlphaFoldDB" id="A0AAD5TWN7"/>
<dbReference type="GO" id="GO:0016747">
    <property type="term" value="F:acyltransferase activity, transferring groups other than amino-acyl groups"/>
    <property type="evidence" value="ECO:0007669"/>
    <property type="project" value="InterPro"/>
</dbReference>
<evidence type="ECO:0000313" key="5">
    <source>
        <dbReference type="Proteomes" id="UP001211065"/>
    </source>
</evidence>
<dbReference type="InterPro" id="IPR051556">
    <property type="entry name" value="N-term/lysine_N-AcTrnsfr"/>
</dbReference>
<evidence type="ECO:0000259" key="3">
    <source>
        <dbReference type="PROSITE" id="PS51186"/>
    </source>
</evidence>
<dbReference type="InterPro" id="IPR000182">
    <property type="entry name" value="GNAT_dom"/>
</dbReference>
<keyword evidence="5" id="KW-1185">Reference proteome</keyword>
<dbReference type="Pfam" id="PF00583">
    <property type="entry name" value="Acetyltransf_1"/>
    <property type="match status" value="1"/>
</dbReference>
<protein>
    <recommendedName>
        <fullName evidence="3">N-acetyltransferase domain-containing protein</fullName>
    </recommendedName>
</protein>
<dbReference type="InterPro" id="IPR016181">
    <property type="entry name" value="Acyl_CoA_acyltransferase"/>
</dbReference>